<dbReference type="SUPFAM" id="SSF160631">
    <property type="entry name" value="SMI1/KNR4-like"/>
    <property type="match status" value="1"/>
</dbReference>
<dbReference type="SMART" id="SM00860">
    <property type="entry name" value="SMI1_KNR4"/>
    <property type="match status" value="1"/>
</dbReference>
<dbReference type="InterPro" id="IPR018958">
    <property type="entry name" value="Knr4/Smi1-like_dom"/>
</dbReference>
<dbReference type="Proteomes" id="UP001595912">
    <property type="component" value="Unassembled WGS sequence"/>
</dbReference>
<reference evidence="3" key="1">
    <citation type="journal article" date="2019" name="Int. J. Syst. Evol. Microbiol.">
        <title>The Global Catalogue of Microorganisms (GCM) 10K type strain sequencing project: providing services to taxonomists for standard genome sequencing and annotation.</title>
        <authorList>
            <consortium name="The Broad Institute Genomics Platform"/>
            <consortium name="The Broad Institute Genome Sequencing Center for Infectious Disease"/>
            <person name="Wu L."/>
            <person name="Ma J."/>
        </authorList>
    </citation>
    <scope>NUCLEOTIDE SEQUENCE [LARGE SCALE GENOMIC DNA]</scope>
    <source>
        <strain evidence="3">CGMCC 4.7152</strain>
    </source>
</reference>
<keyword evidence="3" id="KW-1185">Reference proteome</keyword>
<accession>A0ABV9WGJ4</accession>
<sequence length="412" mass="45080">MVDADHVRLGRIAEKLAEARAKPVVPTPFGAEAHGFVVGPPLSKAVVAEFEERHEVSLPPAYRLFVTELGGEGAGPGYGLCRLKPSCCAYRRSGHLAQPSPYLPGPRYPVDWEQRHENPPGPGQNFLRGTLEVAAHGCSLTTQLIVTGPARGRLFNLDGGSLGGAAPYVVEDIDFLAWYERWVDEAVAGYDVSWFGERLPLPESELVTVLLSDASPDRRSRAGVSLLDLPAIRDSSWTALVGAMTADADADVRASMWLLLDGARNKHGRRFDDAGEIADDIERYARSCTPPDLRALGALKRLTFADMLAELASPDLERRRRAATAAHEFWRFAEVSAPRGLLGDAIAGLLRDPDPLVRSCGVAMVRWFDPASVPLLRQLQTTEIDPWVRFRIWECLDERSTAAAWDDAAEPA</sequence>
<dbReference type="InterPro" id="IPR016024">
    <property type="entry name" value="ARM-type_fold"/>
</dbReference>
<dbReference type="EMBL" id="JBHSIU010000108">
    <property type="protein sequence ID" value="MFC5006760.1"/>
    <property type="molecule type" value="Genomic_DNA"/>
</dbReference>
<organism evidence="2 3">
    <name type="scientific">Dactylosporangium cerinum</name>
    <dbReference type="NCBI Taxonomy" id="1434730"/>
    <lineage>
        <taxon>Bacteria</taxon>
        <taxon>Bacillati</taxon>
        <taxon>Actinomycetota</taxon>
        <taxon>Actinomycetes</taxon>
        <taxon>Micromonosporales</taxon>
        <taxon>Micromonosporaceae</taxon>
        <taxon>Dactylosporangium</taxon>
    </lineage>
</organism>
<evidence type="ECO:0000259" key="1">
    <source>
        <dbReference type="SMART" id="SM00860"/>
    </source>
</evidence>
<dbReference type="SUPFAM" id="SSF48371">
    <property type="entry name" value="ARM repeat"/>
    <property type="match status" value="1"/>
</dbReference>
<gene>
    <name evidence="2" type="ORF">ACFPIJ_54240</name>
</gene>
<dbReference type="InterPro" id="IPR037883">
    <property type="entry name" value="Knr4/Smi1-like_sf"/>
</dbReference>
<feature type="domain" description="Knr4/Smi1-like" evidence="1">
    <location>
        <begin position="41"/>
        <end position="181"/>
    </location>
</feature>
<proteinExistence type="predicted"/>
<dbReference type="RefSeq" id="WP_380127427.1">
    <property type="nucleotide sequence ID" value="NZ_JBHSIU010000108.1"/>
</dbReference>
<name>A0ABV9WGJ4_9ACTN</name>
<comment type="caution">
    <text evidence="2">The sequence shown here is derived from an EMBL/GenBank/DDBJ whole genome shotgun (WGS) entry which is preliminary data.</text>
</comment>
<protein>
    <recommendedName>
        <fullName evidence="1">Knr4/Smi1-like domain-containing protein</fullName>
    </recommendedName>
</protein>
<evidence type="ECO:0000313" key="3">
    <source>
        <dbReference type="Proteomes" id="UP001595912"/>
    </source>
</evidence>
<evidence type="ECO:0000313" key="2">
    <source>
        <dbReference type="EMBL" id="MFC5006760.1"/>
    </source>
</evidence>